<protein>
    <submittedName>
        <fullName evidence="1">Uncharacterized protein</fullName>
    </submittedName>
</protein>
<dbReference type="EMBL" id="NCQP01000002">
    <property type="protein sequence ID" value="OWJ54728.1"/>
    <property type="molecule type" value="Genomic_DNA"/>
</dbReference>
<evidence type="ECO:0000313" key="1">
    <source>
        <dbReference type="EMBL" id="OWJ54728.1"/>
    </source>
</evidence>
<evidence type="ECO:0000313" key="2">
    <source>
        <dbReference type="Proteomes" id="UP000196694"/>
    </source>
</evidence>
<dbReference type="AlphaFoldDB" id="A0A211YNV8"/>
<dbReference type="Proteomes" id="UP000196694">
    <property type="component" value="Unassembled WGS sequence"/>
</dbReference>
<sequence>MNSDTRFLDSVLNEFRNRYTSVEDVIQGIKESAEQAEKNVIKILSAFPFYEISRTETEYILEKTVKNIADGLSKDVDEAKLRELIEAVLMLLFAEHVKQMLQEAISTLNKQFTSHKDKYYQLPYDVETTTELLTTLITYYGNGRKASADLLTLTYIHYLAKELNVKPLDVAQYVHTLILMTKYFQDEVRAIPVVKKFIKEKYGIDFDDYLGAKLIKVEQFPWDLEFHIPEVALVLVEVGKHTLKVIEDKIRKVNEYITANPKLIVDFDESRVAGREIEYPEVIWLHVNSVNLEIDRVVTIKAKTSN</sequence>
<organism evidence="1 2">
    <name type="scientific">Pyrodictium delaneyi</name>
    <dbReference type="NCBI Taxonomy" id="1273541"/>
    <lineage>
        <taxon>Archaea</taxon>
        <taxon>Thermoproteota</taxon>
        <taxon>Thermoprotei</taxon>
        <taxon>Desulfurococcales</taxon>
        <taxon>Pyrodictiaceae</taxon>
        <taxon>Pyrodictium</taxon>
    </lineage>
</organism>
<comment type="caution">
    <text evidence="1">The sequence shown here is derived from an EMBL/GenBank/DDBJ whole genome shotgun (WGS) entry which is preliminary data.</text>
</comment>
<name>A0A211YNV8_9CREN</name>
<reference evidence="1 2" key="1">
    <citation type="submission" date="2017-05" db="EMBL/GenBank/DDBJ databases">
        <title>The draft genome of the hyperthermophilic archaeon 'Pyrodictium delaneyi strain Hulk', an iron and nitrate reducer, reveals the capacity for sulfate reduction.</title>
        <authorList>
            <person name="Demey L.M."/>
            <person name="Miller C."/>
            <person name="Manzella M."/>
            <person name="Reguera G."/>
            <person name="Kashefi K."/>
        </authorList>
    </citation>
    <scope>NUCLEOTIDE SEQUENCE [LARGE SCALE GENOMIC DNA]</scope>
    <source>
        <strain evidence="1 2">Hulk</strain>
    </source>
</reference>
<keyword evidence="2" id="KW-1185">Reference proteome</keyword>
<accession>A0A211YNV8</accession>
<gene>
    <name evidence="1" type="ORF">Pdsh_03090</name>
</gene>
<proteinExistence type="predicted"/>